<dbReference type="AlphaFoldDB" id="A0A831RW60"/>
<evidence type="ECO:0000313" key="8">
    <source>
        <dbReference type="EMBL" id="HEC06909.1"/>
    </source>
</evidence>
<comment type="subcellular location">
    <subcellularLocation>
        <location evidence="1">Periplasm</location>
    </subcellularLocation>
</comment>
<evidence type="ECO:0000256" key="3">
    <source>
        <dbReference type="ARBA" id="ARBA00022729"/>
    </source>
</evidence>
<feature type="domain" description="MucB/RseB N-terminal" evidence="6">
    <location>
        <begin position="35"/>
        <end position="200"/>
    </location>
</feature>
<evidence type="ECO:0000256" key="1">
    <source>
        <dbReference type="ARBA" id="ARBA00004418"/>
    </source>
</evidence>
<dbReference type="InterPro" id="IPR038484">
    <property type="entry name" value="MucB/RseB_C_sf"/>
</dbReference>
<accession>A0A831RW60</accession>
<dbReference type="EMBL" id="DRLF01000301">
    <property type="protein sequence ID" value="HEC06909.1"/>
    <property type="molecule type" value="Genomic_DNA"/>
</dbReference>
<name>A0A831RW60_9GAMM</name>
<feature type="chain" id="PRO_5032944565" description="Transcriptional regulator" evidence="5">
    <location>
        <begin position="27"/>
        <end position="340"/>
    </location>
</feature>
<dbReference type="InterPro" id="IPR005588">
    <property type="entry name" value="MucB_RseB"/>
</dbReference>
<evidence type="ECO:0000256" key="5">
    <source>
        <dbReference type="SAM" id="SignalP"/>
    </source>
</evidence>
<evidence type="ECO:0000259" key="7">
    <source>
        <dbReference type="Pfam" id="PF17188"/>
    </source>
</evidence>
<sequence>MANRRSKPVREGFLALLLFLSVTGFATEENSGNEAVQWLERMNKAVISMDYEGHFVYQCGTSLEAMRLRHQIGLNGPLESLSSLTGVPREVVRDSESITIITNRNGKLHITQQPAAGKLSPLKSIQPEKLLQNYRITLGGSVRIAGRPGVVINLVPNDSLRYGYRLTLDKLSALPLDLTVVDDKGNIQSRIMFTDIKITDIDLVSLQDSVGTTGMEKPLMLANLEANMGNAEITRKPALAPVQPNETVWDLRSLPSGFDLVRHQKSPQTGLEHFVFSDGLATVSAYLEPLDSEKAFEGYTNLGSVRVLGRRLKDYQLTIVGEVPEKTLKLMAASIQYHKS</sequence>
<dbReference type="GO" id="GO:0030288">
    <property type="term" value="C:outer membrane-bounded periplasmic space"/>
    <property type="evidence" value="ECO:0007669"/>
    <property type="project" value="TreeGrafter"/>
</dbReference>
<dbReference type="Gene3D" id="3.30.200.100">
    <property type="entry name" value="MucB/RseB, C-terminal domain"/>
    <property type="match status" value="1"/>
</dbReference>
<comment type="similarity">
    <text evidence="2">Belongs to the RseB family.</text>
</comment>
<dbReference type="CDD" id="cd16327">
    <property type="entry name" value="RseB"/>
    <property type="match status" value="1"/>
</dbReference>
<evidence type="ECO:0000259" key="6">
    <source>
        <dbReference type="Pfam" id="PF03888"/>
    </source>
</evidence>
<evidence type="ECO:0008006" key="9">
    <source>
        <dbReference type="Google" id="ProtNLM"/>
    </source>
</evidence>
<dbReference type="InterPro" id="IPR033434">
    <property type="entry name" value="MucB/RseB_N"/>
</dbReference>
<evidence type="ECO:0000256" key="2">
    <source>
        <dbReference type="ARBA" id="ARBA00008150"/>
    </source>
</evidence>
<feature type="domain" description="MucB/RseB C-terminal" evidence="7">
    <location>
        <begin position="245"/>
        <end position="336"/>
    </location>
</feature>
<feature type="signal peptide" evidence="5">
    <location>
        <begin position="1"/>
        <end position="26"/>
    </location>
</feature>
<dbReference type="Pfam" id="PF03888">
    <property type="entry name" value="MucB_RseB"/>
    <property type="match status" value="1"/>
</dbReference>
<proteinExistence type="inferred from homology"/>
<dbReference type="GO" id="GO:0032885">
    <property type="term" value="P:regulation of polysaccharide biosynthetic process"/>
    <property type="evidence" value="ECO:0007669"/>
    <property type="project" value="TreeGrafter"/>
</dbReference>
<dbReference type="InterPro" id="IPR033436">
    <property type="entry name" value="MucB/RseB_C"/>
</dbReference>
<organism evidence="8">
    <name type="scientific">Thiolapillus brandeum</name>
    <dbReference type="NCBI Taxonomy" id="1076588"/>
    <lineage>
        <taxon>Bacteria</taxon>
        <taxon>Pseudomonadati</taxon>
        <taxon>Pseudomonadota</taxon>
        <taxon>Gammaproteobacteria</taxon>
        <taxon>Chromatiales</taxon>
        <taxon>Sedimenticolaceae</taxon>
        <taxon>Thiolapillus</taxon>
    </lineage>
</organism>
<comment type="caution">
    <text evidence="8">The sequence shown here is derived from an EMBL/GenBank/DDBJ whole genome shotgun (WGS) entry which is preliminary data.</text>
</comment>
<dbReference type="Gene3D" id="2.50.20.10">
    <property type="entry name" value="Lipoprotein localisation LolA/LolB/LppX"/>
    <property type="match status" value="1"/>
</dbReference>
<dbReference type="Proteomes" id="UP000886339">
    <property type="component" value="Unassembled WGS sequence"/>
</dbReference>
<dbReference type="PIRSF" id="PIRSF005427">
    <property type="entry name" value="RseB"/>
    <property type="match status" value="1"/>
</dbReference>
<dbReference type="GO" id="GO:0045152">
    <property type="term" value="F:antisigma factor binding"/>
    <property type="evidence" value="ECO:0007669"/>
    <property type="project" value="TreeGrafter"/>
</dbReference>
<evidence type="ECO:0000256" key="4">
    <source>
        <dbReference type="ARBA" id="ARBA00022764"/>
    </source>
</evidence>
<reference evidence="8" key="1">
    <citation type="journal article" date="2020" name="mSystems">
        <title>Genome- and Community-Level Interaction Insights into Carbon Utilization and Element Cycling Functions of Hydrothermarchaeota in Hydrothermal Sediment.</title>
        <authorList>
            <person name="Zhou Z."/>
            <person name="Liu Y."/>
            <person name="Xu W."/>
            <person name="Pan J."/>
            <person name="Luo Z.H."/>
            <person name="Li M."/>
        </authorList>
    </citation>
    <scope>NUCLEOTIDE SEQUENCE [LARGE SCALE GENOMIC DNA]</scope>
    <source>
        <strain evidence="8">HyVt-458</strain>
    </source>
</reference>
<dbReference type="Pfam" id="PF17188">
    <property type="entry name" value="MucB_RseB_C"/>
    <property type="match status" value="1"/>
</dbReference>
<keyword evidence="4" id="KW-0574">Periplasm</keyword>
<gene>
    <name evidence="8" type="ORF">ENJ12_08665</name>
</gene>
<protein>
    <recommendedName>
        <fullName evidence="9">Transcriptional regulator</fullName>
    </recommendedName>
</protein>
<dbReference type="PANTHER" id="PTHR38782">
    <property type="match status" value="1"/>
</dbReference>
<keyword evidence="3 5" id="KW-0732">Signal</keyword>
<dbReference type="PANTHER" id="PTHR38782:SF1">
    <property type="entry name" value="SIGMA-E FACTOR REGULATORY PROTEIN RSEB"/>
    <property type="match status" value="1"/>
</dbReference>